<protein>
    <recommendedName>
        <fullName evidence="6 16">5-aminolevulinate synthase</fullName>
        <ecNumber evidence="5 16">2.3.1.37</ecNumber>
    </recommendedName>
    <alternativeName>
        <fullName evidence="11 16">5-aminolevulinic acid synthase</fullName>
    </alternativeName>
    <alternativeName>
        <fullName evidence="12 16">Delta-ALA synthase</fullName>
    </alternativeName>
    <alternativeName>
        <fullName evidence="13 16">Delta-aminolevulinate synthase</fullName>
    </alternativeName>
</protein>
<evidence type="ECO:0000256" key="6">
    <source>
        <dbReference type="ARBA" id="ARBA00017999"/>
    </source>
</evidence>
<evidence type="ECO:0000313" key="18">
    <source>
        <dbReference type="EMBL" id="KIE05118.1"/>
    </source>
</evidence>
<dbReference type="PATRIC" id="fig|86105.3.peg.1288"/>
<dbReference type="InterPro" id="IPR001917">
    <property type="entry name" value="Aminotrans_II_pyridoxalP_BS"/>
</dbReference>
<name>A0A0C1QM33_9RICK</name>
<dbReference type="PANTHER" id="PTHR13693:SF102">
    <property type="entry name" value="2-AMINO-3-KETOBUTYRATE COENZYME A LIGASE, MITOCHONDRIAL"/>
    <property type="match status" value="1"/>
</dbReference>
<reference evidence="18 19" key="1">
    <citation type="submission" date="2014-11" db="EMBL/GenBank/DDBJ databases">
        <title>A Rickettsiales Symbiont of Amoebae With Ancient Features.</title>
        <authorList>
            <person name="Schulz F."/>
            <person name="Martijn J."/>
            <person name="Wascher F."/>
            <person name="Kostanjsek R."/>
            <person name="Ettema T.J."/>
            <person name="Horn M."/>
        </authorList>
    </citation>
    <scope>NUCLEOTIDE SEQUENCE [LARGE SCALE GENOMIC DNA]</scope>
    <source>
        <strain evidence="18 19">UWC36</strain>
    </source>
</reference>
<evidence type="ECO:0000256" key="7">
    <source>
        <dbReference type="ARBA" id="ARBA00022679"/>
    </source>
</evidence>
<proteinExistence type="inferred from homology"/>
<dbReference type="PANTHER" id="PTHR13693">
    <property type="entry name" value="CLASS II AMINOTRANSFERASE/8-AMINO-7-OXONONANOATE SYNTHASE"/>
    <property type="match status" value="1"/>
</dbReference>
<evidence type="ECO:0000256" key="14">
    <source>
        <dbReference type="ARBA" id="ARBA00047654"/>
    </source>
</evidence>
<comment type="cofactor">
    <cofactor evidence="1 15">
        <name>pyridoxal 5'-phosphate</name>
        <dbReference type="ChEBI" id="CHEBI:597326"/>
    </cofactor>
</comment>
<dbReference type="UniPathway" id="UPA00251">
    <property type="reaction ID" value="UER00375"/>
</dbReference>
<dbReference type="CDD" id="cd06454">
    <property type="entry name" value="KBL_like"/>
    <property type="match status" value="1"/>
</dbReference>
<evidence type="ECO:0000256" key="9">
    <source>
        <dbReference type="ARBA" id="ARBA00023133"/>
    </source>
</evidence>
<sequence length="410" mass="46086">MPFLFYDIMPQYLEIFQQALDKVKDEGRYRVFTELKYSENSSPKAFCPRLNRMITVWCSNDYLGMSRHPKVVEAMVETAKVMGVGAGGTRNISGNSMPIVELERELSELHEKEMALVFTSGYVANQATLSTLTKILPDVVMFSDEANHASMIHGVKDGRAEKKVFKHNDLEDLEKSLKETQIWRPKLILFESVYSMLGDIAPVKEICDLAAKYNALTYIDEVHSVGLYGERGAGIAQMQGVMDRVDIIQGTMAKAYGVIGGYIAGKKVIIDAIRSYAPGFIFTTALPPAVAAAATQSIRHLKTSDFERKKHQEVVSKLKEKLDKVKIQYYQNETHIIPVHIGDPILSKMISTRLLEDYGLYVQHINFPTVPKGKERLRITPTPFHTEQMMDELVSALSAVFKQFELPVAA</sequence>
<dbReference type="Gene3D" id="3.90.1150.10">
    <property type="entry name" value="Aspartate Aminotransferase, domain 1"/>
    <property type="match status" value="1"/>
</dbReference>
<gene>
    <name evidence="18" type="primary">hemA_2</name>
    <name evidence="18" type="ORF">NF27_EY02140</name>
</gene>
<evidence type="ECO:0000256" key="1">
    <source>
        <dbReference type="ARBA" id="ARBA00001933"/>
    </source>
</evidence>
<dbReference type="NCBIfam" id="TIGR01821">
    <property type="entry name" value="5aminolev_synth"/>
    <property type="match status" value="1"/>
</dbReference>
<dbReference type="Pfam" id="PF00155">
    <property type="entry name" value="Aminotran_1_2"/>
    <property type="match status" value="1"/>
</dbReference>
<dbReference type="EC" id="2.3.1.37" evidence="5 16"/>
<dbReference type="Gene3D" id="3.40.640.10">
    <property type="entry name" value="Type I PLP-dependent aspartate aminotransferase-like (Major domain)"/>
    <property type="match status" value="1"/>
</dbReference>
<evidence type="ECO:0000256" key="4">
    <source>
        <dbReference type="ARBA" id="ARBA00011738"/>
    </source>
</evidence>
<evidence type="ECO:0000256" key="5">
    <source>
        <dbReference type="ARBA" id="ARBA00013257"/>
    </source>
</evidence>
<dbReference type="InterPro" id="IPR050087">
    <property type="entry name" value="AON_synthase_class-II"/>
</dbReference>
<keyword evidence="7 16" id="KW-0808">Transferase</keyword>
<evidence type="ECO:0000256" key="15">
    <source>
        <dbReference type="RuleBase" id="RU003693"/>
    </source>
</evidence>
<evidence type="ECO:0000256" key="3">
    <source>
        <dbReference type="ARBA" id="ARBA00008392"/>
    </source>
</evidence>
<dbReference type="InterPro" id="IPR015422">
    <property type="entry name" value="PyrdxlP-dep_Trfase_small"/>
</dbReference>
<evidence type="ECO:0000256" key="13">
    <source>
        <dbReference type="ARBA" id="ARBA00032773"/>
    </source>
</evidence>
<dbReference type="InterPro" id="IPR010961">
    <property type="entry name" value="4pyrrol_synth_NH2levulA_synth"/>
</dbReference>
<dbReference type="FunFam" id="3.40.640.10:FF:000006">
    <property type="entry name" value="5-aminolevulinate synthase, mitochondrial"/>
    <property type="match status" value="1"/>
</dbReference>
<dbReference type="Proteomes" id="UP000031258">
    <property type="component" value="Unassembled WGS sequence"/>
</dbReference>
<evidence type="ECO:0000256" key="10">
    <source>
        <dbReference type="ARBA" id="ARBA00023315"/>
    </source>
</evidence>
<dbReference type="STRING" id="86105.NF27_EY02140"/>
<comment type="catalytic activity">
    <reaction evidence="14 16">
        <text>succinyl-CoA + glycine + H(+) = 5-aminolevulinate + CO2 + CoA</text>
        <dbReference type="Rhea" id="RHEA:12921"/>
        <dbReference type="ChEBI" id="CHEBI:15378"/>
        <dbReference type="ChEBI" id="CHEBI:16526"/>
        <dbReference type="ChEBI" id="CHEBI:57287"/>
        <dbReference type="ChEBI" id="CHEBI:57292"/>
        <dbReference type="ChEBI" id="CHEBI:57305"/>
        <dbReference type="ChEBI" id="CHEBI:356416"/>
        <dbReference type="EC" id="2.3.1.37"/>
    </reaction>
</comment>
<accession>A0A0C1QM33</accession>
<evidence type="ECO:0000256" key="16">
    <source>
        <dbReference type="RuleBase" id="RU910713"/>
    </source>
</evidence>
<organism evidence="18 19">
    <name type="scientific">Candidatus Jidaibacter acanthamoebae</name>
    <dbReference type="NCBI Taxonomy" id="86105"/>
    <lineage>
        <taxon>Bacteria</taxon>
        <taxon>Pseudomonadati</taxon>
        <taxon>Pseudomonadota</taxon>
        <taxon>Alphaproteobacteria</taxon>
        <taxon>Rickettsiales</taxon>
        <taxon>Candidatus Midichloriaceae</taxon>
        <taxon>Candidatus Jidaibacter</taxon>
    </lineage>
</organism>
<comment type="similarity">
    <text evidence="3 15">Belongs to the class-II pyridoxal-phosphate-dependent aminotransferase family.</text>
</comment>
<keyword evidence="10 16" id="KW-0012">Acyltransferase</keyword>
<evidence type="ECO:0000256" key="2">
    <source>
        <dbReference type="ARBA" id="ARBA00005029"/>
    </source>
</evidence>
<evidence type="ECO:0000259" key="17">
    <source>
        <dbReference type="Pfam" id="PF00155"/>
    </source>
</evidence>
<evidence type="ECO:0000256" key="11">
    <source>
        <dbReference type="ARBA" id="ARBA00031691"/>
    </source>
</evidence>
<evidence type="ECO:0000313" key="19">
    <source>
        <dbReference type="Proteomes" id="UP000031258"/>
    </source>
</evidence>
<dbReference type="InterPro" id="IPR015424">
    <property type="entry name" value="PyrdxlP-dep_Trfase"/>
</dbReference>
<feature type="domain" description="Aminotransferase class I/classII large" evidence="17">
    <location>
        <begin position="54"/>
        <end position="397"/>
    </location>
</feature>
<dbReference type="InterPro" id="IPR015421">
    <property type="entry name" value="PyrdxlP-dep_Trfase_major"/>
</dbReference>
<comment type="pathway">
    <text evidence="2 16">Porphyrin-containing compound metabolism; protoporphyrin-IX biosynthesis; 5-aminolevulinate from glycine: step 1/1.</text>
</comment>
<dbReference type="PROSITE" id="PS00599">
    <property type="entry name" value="AA_TRANSFER_CLASS_2"/>
    <property type="match status" value="1"/>
</dbReference>
<dbReference type="GO" id="GO:0030170">
    <property type="term" value="F:pyridoxal phosphate binding"/>
    <property type="evidence" value="ECO:0007669"/>
    <property type="project" value="UniProtKB-UniRule"/>
</dbReference>
<comment type="subunit">
    <text evidence="4">Homodimer.</text>
</comment>
<dbReference type="GO" id="GO:0003870">
    <property type="term" value="F:5-aminolevulinate synthase activity"/>
    <property type="evidence" value="ECO:0007669"/>
    <property type="project" value="UniProtKB-EC"/>
</dbReference>
<keyword evidence="9 16" id="KW-0350">Heme biosynthesis</keyword>
<dbReference type="GO" id="GO:0006782">
    <property type="term" value="P:protoporphyrinogen IX biosynthetic process"/>
    <property type="evidence" value="ECO:0007669"/>
    <property type="project" value="UniProtKB-UniRule"/>
</dbReference>
<dbReference type="EMBL" id="JSWE01000124">
    <property type="protein sequence ID" value="KIE05118.1"/>
    <property type="molecule type" value="Genomic_DNA"/>
</dbReference>
<evidence type="ECO:0000256" key="12">
    <source>
        <dbReference type="ARBA" id="ARBA00031945"/>
    </source>
</evidence>
<keyword evidence="8 15" id="KW-0663">Pyridoxal phosphate</keyword>
<keyword evidence="19" id="KW-1185">Reference proteome</keyword>
<dbReference type="InterPro" id="IPR004839">
    <property type="entry name" value="Aminotransferase_I/II_large"/>
</dbReference>
<evidence type="ECO:0000256" key="8">
    <source>
        <dbReference type="ARBA" id="ARBA00022898"/>
    </source>
</evidence>
<comment type="caution">
    <text evidence="18">The sequence shown here is derived from an EMBL/GenBank/DDBJ whole genome shotgun (WGS) entry which is preliminary data.</text>
</comment>
<dbReference type="SUPFAM" id="SSF53383">
    <property type="entry name" value="PLP-dependent transferases"/>
    <property type="match status" value="1"/>
</dbReference>
<dbReference type="AlphaFoldDB" id="A0A0C1QM33"/>